<dbReference type="InterPro" id="IPR010920">
    <property type="entry name" value="LSM_dom_sf"/>
</dbReference>
<dbReference type="SUPFAM" id="SSF82861">
    <property type="entry name" value="Mechanosensitive channel protein MscS (YggB), transmembrane region"/>
    <property type="match status" value="1"/>
</dbReference>
<evidence type="ECO:0000259" key="8">
    <source>
        <dbReference type="Pfam" id="PF00924"/>
    </source>
</evidence>
<evidence type="ECO:0000313" key="11">
    <source>
        <dbReference type="EMBL" id="RAI01192.1"/>
    </source>
</evidence>
<dbReference type="Gene3D" id="3.30.70.100">
    <property type="match status" value="1"/>
</dbReference>
<organism evidence="11 12">
    <name type="scientific">Acuticoccus sediminis</name>
    <dbReference type="NCBI Taxonomy" id="2184697"/>
    <lineage>
        <taxon>Bacteria</taxon>
        <taxon>Pseudomonadati</taxon>
        <taxon>Pseudomonadota</taxon>
        <taxon>Alphaproteobacteria</taxon>
        <taxon>Hyphomicrobiales</taxon>
        <taxon>Amorphaceae</taxon>
        <taxon>Acuticoccus</taxon>
    </lineage>
</organism>
<dbReference type="Gene3D" id="1.10.287.1260">
    <property type="match status" value="1"/>
</dbReference>
<comment type="subcellular location">
    <subcellularLocation>
        <location evidence="1">Cell membrane</location>
        <topology evidence="1">Multi-pass membrane protein</topology>
    </subcellularLocation>
</comment>
<reference evidence="11 12" key="1">
    <citation type="submission" date="2018-05" db="EMBL/GenBank/DDBJ databases">
        <title>Acuticoccus sediminis sp. nov., isolated from deep-sea sediment of Indian Ocean.</title>
        <authorList>
            <person name="Liu X."/>
            <person name="Lai Q."/>
            <person name="Du Y."/>
            <person name="Sun F."/>
            <person name="Zhang X."/>
            <person name="Wang S."/>
            <person name="Shao Z."/>
        </authorList>
    </citation>
    <scope>NUCLEOTIDE SEQUENCE [LARGE SCALE GENOMIC DNA]</scope>
    <source>
        <strain evidence="11 12">PTG4-2</strain>
    </source>
</reference>
<dbReference type="SUPFAM" id="SSF50182">
    <property type="entry name" value="Sm-like ribonucleoproteins"/>
    <property type="match status" value="1"/>
</dbReference>
<feature type="transmembrane region" description="Helical" evidence="7">
    <location>
        <begin position="41"/>
        <end position="61"/>
    </location>
</feature>
<dbReference type="GO" id="GO:0008381">
    <property type="term" value="F:mechanosensitive monoatomic ion channel activity"/>
    <property type="evidence" value="ECO:0007669"/>
    <property type="project" value="InterPro"/>
</dbReference>
<dbReference type="PANTHER" id="PTHR30460:SF0">
    <property type="entry name" value="MODERATE CONDUCTANCE MECHANOSENSITIVE CHANNEL YBIO"/>
    <property type="match status" value="1"/>
</dbReference>
<dbReference type="InterPro" id="IPR023408">
    <property type="entry name" value="MscS_beta-dom_sf"/>
</dbReference>
<comment type="caution">
    <text evidence="11">The sequence shown here is derived from an EMBL/GenBank/DDBJ whole genome shotgun (WGS) entry which is preliminary data.</text>
</comment>
<feature type="transmembrane region" description="Helical" evidence="7">
    <location>
        <begin position="129"/>
        <end position="151"/>
    </location>
</feature>
<feature type="transmembrane region" description="Helical" evidence="7">
    <location>
        <begin position="6"/>
        <end position="21"/>
    </location>
</feature>
<dbReference type="Proteomes" id="UP000249590">
    <property type="component" value="Unassembled WGS sequence"/>
</dbReference>
<feature type="transmembrane region" description="Helical" evidence="7">
    <location>
        <begin position="157"/>
        <end position="176"/>
    </location>
</feature>
<dbReference type="EMBL" id="QHHQ01000003">
    <property type="protein sequence ID" value="RAI01192.1"/>
    <property type="molecule type" value="Genomic_DNA"/>
</dbReference>
<keyword evidence="12" id="KW-1185">Reference proteome</keyword>
<dbReference type="Pfam" id="PF00924">
    <property type="entry name" value="MS_channel_2nd"/>
    <property type="match status" value="1"/>
</dbReference>
<dbReference type="InterPro" id="IPR006685">
    <property type="entry name" value="MscS_channel_2nd"/>
</dbReference>
<feature type="domain" description="Mechanosensitive ion channel MscS C-terminal" evidence="9">
    <location>
        <begin position="245"/>
        <end position="332"/>
    </location>
</feature>
<feature type="domain" description="Mechanosensitive ion channel transmembrane helices 2/3" evidence="10">
    <location>
        <begin position="132"/>
        <end position="173"/>
    </location>
</feature>
<evidence type="ECO:0000256" key="3">
    <source>
        <dbReference type="ARBA" id="ARBA00022475"/>
    </source>
</evidence>
<evidence type="ECO:0008006" key="13">
    <source>
        <dbReference type="Google" id="ProtNLM"/>
    </source>
</evidence>
<keyword evidence="4 7" id="KW-0812">Transmembrane</keyword>
<proteinExistence type="inferred from homology"/>
<dbReference type="AlphaFoldDB" id="A0A8B2NR87"/>
<evidence type="ECO:0000256" key="2">
    <source>
        <dbReference type="ARBA" id="ARBA00008017"/>
    </source>
</evidence>
<protein>
    <recommendedName>
        <fullName evidence="13">Small-conductance mechanosensitive channel</fullName>
    </recommendedName>
</protein>
<comment type="similarity">
    <text evidence="2">Belongs to the MscS (TC 1.A.23) family.</text>
</comment>
<evidence type="ECO:0000256" key="7">
    <source>
        <dbReference type="SAM" id="Phobius"/>
    </source>
</evidence>
<feature type="transmembrane region" description="Helical" evidence="7">
    <location>
        <begin position="73"/>
        <end position="93"/>
    </location>
</feature>
<dbReference type="InterPro" id="IPR011066">
    <property type="entry name" value="MscS_channel_C_sf"/>
</dbReference>
<dbReference type="OrthoDB" id="9814206at2"/>
<dbReference type="InterPro" id="IPR011014">
    <property type="entry name" value="MscS_channel_TM-2"/>
</dbReference>
<evidence type="ECO:0000259" key="9">
    <source>
        <dbReference type="Pfam" id="PF21082"/>
    </source>
</evidence>
<keyword evidence="6 7" id="KW-0472">Membrane</keyword>
<evidence type="ECO:0000259" key="10">
    <source>
        <dbReference type="Pfam" id="PF21088"/>
    </source>
</evidence>
<keyword evidence="3" id="KW-1003">Cell membrane</keyword>
<dbReference type="SUPFAM" id="SSF82689">
    <property type="entry name" value="Mechanosensitive channel protein MscS (YggB), C-terminal domain"/>
    <property type="match status" value="1"/>
</dbReference>
<evidence type="ECO:0000256" key="6">
    <source>
        <dbReference type="ARBA" id="ARBA00023136"/>
    </source>
</evidence>
<dbReference type="InterPro" id="IPR049278">
    <property type="entry name" value="MS_channel_C"/>
</dbReference>
<dbReference type="InterPro" id="IPR049142">
    <property type="entry name" value="MS_channel_1st"/>
</dbReference>
<sequence length="375" mass="41334">MAPVLAIAFGLFVTGILLMIHDRRFPAGSEFDPWSVLFERLARGIGVLSGIALLGVVWHIFGSPWGHVLKGGLAIGVMVLFAWVGWSAVRIFVNERLEAEREANGGTTADTESEGFGPGATRLETLLPIFRNVVLFLIFAVVVMVVLSAMGVSVAPLFAGAGVVGLAIGFGAQALIRDMFSGAFFLLDDAFRRGEYVEVSGTAGMVEKISVRSFQLRHHSGLLHTIPFGEIKQLTNYSRDWVIMKLPIRLTYDTDIEKVRKLVKKLGLEMAENEEYGHLFLEPPKSQGVIQMDDSAMIVRIKFKTKPGDQFVLRRHVYQRVRDVFSANGIKFAHREVTVRVADAADDDMRRQAALGAVSQSEAERARGMSGAEIW</sequence>
<gene>
    <name evidence="11" type="ORF">DLJ53_17195</name>
</gene>
<dbReference type="Pfam" id="PF21082">
    <property type="entry name" value="MS_channel_3rd"/>
    <property type="match status" value="1"/>
</dbReference>
<keyword evidence="5 7" id="KW-1133">Transmembrane helix</keyword>
<name>A0A8B2NR87_9HYPH</name>
<dbReference type="Gene3D" id="2.30.30.60">
    <property type="match status" value="1"/>
</dbReference>
<evidence type="ECO:0000256" key="4">
    <source>
        <dbReference type="ARBA" id="ARBA00022692"/>
    </source>
</evidence>
<dbReference type="Pfam" id="PF21088">
    <property type="entry name" value="MS_channel_1st"/>
    <property type="match status" value="1"/>
</dbReference>
<feature type="domain" description="Mechanosensitive ion channel MscS" evidence="8">
    <location>
        <begin position="175"/>
        <end position="239"/>
    </location>
</feature>
<dbReference type="PANTHER" id="PTHR30460">
    <property type="entry name" value="MODERATE CONDUCTANCE MECHANOSENSITIVE CHANNEL YBIO"/>
    <property type="match status" value="1"/>
</dbReference>
<accession>A0A8B2NR87</accession>
<dbReference type="GO" id="GO:0005886">
    <property type="term" value="C:plasma membrane"/>
    <property type="evidence" value="ECO:0007669"/>
    <property type="project" value="UniProtKB-SubCell"/>
</dbReference>
<evidence type="ECO:0000256" key="1">
    <source>
        <dbReference type="ARBA" id="ARBA00004651"/>
    </source>
</evidence>
<dbReference type="InterPro" id="IPR045276">
    <property type="entry name" value="YbiO_bact"/>
</dbReference>
<evidence type="ECO:0000256" key="5">
    <source>
        <dbReference type="ARBA" id="ARBA00022989"/>
    </source>
</evidence>
<evidence type="ECO:0000313" key="12">
    <source>
        <dbReference type="Proteomes" id="UP000249590"/>
    </source>
</evidence>